<comment type="caution">
    <text evidence="1">The sequence shown here is derived from an EMBL/GenBank/DDBJ whole genome shotgun (WGS) entry which is preliminary data.</text>
</comment>
<dbReference type="RefSeq" id="WP_147315801.1">
    <property type="nucleotide sequence ID" value="NZ_BONB01000005.1"/>
</dbReference>
<evidence type="ECO:0000313" key="2">
    <source>
        <dbReference type="Proteomes" id="UP000256913"/>
    </source>
</evidence>
<name>A0A3E0A0C7_9ACTN</name>
<gene>
    <name evidence="1" type="ORF">DFJ67_8449</name>
</gene>
<dbReference type="AlphaFoldDB" id="A0A3E0A0C7"/>
<protein>
    <submittedName>
        <fullName evidence="1">Uncharacterized protein</fullName>
    </submittedName>
</protein>
<proteinExistence type="predicted"/>
<dbReference type="EMBL" id="QUMQ01000001">
    <property type="protein sequence ID" value="REG02355.1"/>
    <property type="molecule type" value="Genomic_DNA"/>
</dbReference>
<evidence type="ECO:0000313" key="1">
    <source>
        <dbReference type="EMBL" id="REG02355.1"/>
    </source>
</evidence>
<reference evidence="1 2" key="1">
    <citation type="submission" date="2018-08" db="EMBL/GenBank/DDBJ databases">
        <title>Sequencing the genomes of 1000 actinobacteria strains.</title>
        <authorList>
            <person name="Klenk H.-P."/>
        </authorList>
    </citation>
    <scope>NUCLEOTIDE SEQUENCE [LARGE SCALE GENOMIC DNA]</scope>
    <source>
        <strain evidence="1 2">DSM 44099</strain>
    </source>
</reference>
<accession>A0A3E0A0C7</accession>
<sequence>MDILGDEPLVDGMTISLRYRRDFVVADAARLLAEARRLHRELQPGADAEAAVTCAADAIYTILQHAGIVGDAVDAELVTPGLELAGWRSQITVNEPEPLRPGYDCLRTGDLFALPPEQA</sequence>
<keyword evidence="2" id="KW-1185">Reference proteome</keyword>
<organism evidence="1 2">
    <name type="scientific">Asanoa ferruginea</name>
    <dbReference type="NCBI Taxonomy" id="53367"/>
    <lineage>
        <taxon>Bacteria</taxon>
        <taxon>Bacillati</taxon>
        <taxon>Actinomycetota</taxon>
        <taxon>Actinomycetes</taxon>
        <taxon>Micromonosporales</taxon>
        <taxon>Micromonosporaceae</taxon>
        <taxon>Asanoa</taxon>
    </lineage>
</organism>
<dbReference type="OrthoDB" id="3529460at2"/>
<dbReference type="Proteomes" id="UP000256913">
    <property type="component" value="Unassembled WGS sequence"/>
</dbReference>